<dbReference type="GO" id="GO:0019062">
    <property type="term" value="P:virion attachment to host cell"/>
    <property type="evidence" value="ECO:0007669"/>
    <property type="project" value="InterPro"/>
</dbReference>
<dbReference type="AlphaFoldDB" id="A0AA95KSP6"/>
<evidence type="ECO:0000313" key="2">
    <source>
        <dbReference type="Proteomes" id="UP001177943"/>
    </source>
</evidence>
<gene>
    <name evidence="1" type="ORF">QNH46_17255</name>
</gene>
<dbReference type="EMBL" id="CP126084">
    <property type="protein sequence ID" value="WHX47873.1"/>
    <property type="molecule type" value="Genomic_DNA"/>
</dbReference>
<accession>A0AA95KSP6</accession>
<dbReference type="GO" id="GO:0046718">
    <property type="term" value="P:symbiont entry into host cell"/>
    <property type="evidence" value="ECO:0007669"/>
    <property type="project" value="InterPro"/>
</dbReference>
<dbReference type="Pfam" id="PF03406">
    <property type="entry name" value="Phage_fiber_2"/>
    <property type="match status" value="1"/>
</dbReference>
<reference evidence="1" key="1">
    <citation type="submission" date="2023-05" db="EMBL/GenBank/DDBJ databases">
        <title>Comparative genomics of Bacillaceae isolates and their secondary metabolite potential.</title>
        <authorList>
            <person name="Song L."/>
            <person name="Nielsen L.J."/>
            <person name="Mohite O."/>
            <person name="Xu X."/>
            <person name="Weber T."/>
            <person name="Kovacs A.T."/>
        </authorList>
    </citation>
    <scope>NUCLEOTIDE SEQUENCE</scope>
    <source>
        <strain evidence="1">B2_4</strain>
    </source>
</reference>
<organism evidence="1 2">
    <name type="scientific">Paenibacillus woosongensis</name>
    <dbReference type="NCBI Taxonomy" id="307580"/>
    <lineage>
        <taxon>Bacteria</taxon>
        <taxon>Bacillati</taxon>
        <taxon>Bacillota</taxon>
        <taxon>Bacilli</taxon>
        <taxon>Bacillales</taxon>
        <taxon>Paenibacillaceae</taxon>
        <taxon>Paenibacillus</taxon>
    </lineage>
</organism>
<dbReference type="Proteomes" id="UP001177943">
    <property type="component" value="Chromosome"/>
</dbReference>
<evidence type="ECO:0000313" key="1">
    <source>
        <dbReference type="EMBL" id="WHX47873.1"/>
    </source>
</evidence>
<dbReference type="RefSeq" id="WP_283925361.1">
    <property type="nucleotide sequence ID" value="NZ_CP126084.1"/>
</dbReference>
<protein>
    <submittedName>
        <fullName evidence="1">Tail fiber protein</fullName>
    </submittedName>
</protein>
<proteinExistence type="predicted"/>
<dbReference type="InterPro" id="IPR005068">
    <property type="entry name" value="Phage_lambda_Stf-r2"/>
</dbReference>
<sequence>MASHTPNLDLLKKDPITDGSQTFNIETMLNENWDKIDSAVGQVREELANVDIPLSDATNGNRSDVAASEKAVGQVMSTAQAAQTTANAANTAAAAAQTRADAAFQLGNERKAEVVAALVAKGISASTSESWDSLISKMAGVIKATGNAVAADVLSGKTFSNASGNNLTGTMANQGAKAITPGTANKAISAGYHNGSGYVVGEPNLIAGNLPKDKTFWGIVGALERMTTAEKQAIANAITSKNVPASVNDTNTVLAQKIGQIVTGKRWASGTGMTVPVTWGNFEIRGLNFTPRIVIVHATYTISFEPYYWFKFYDPDDMTLHGCTVQYANNTLSLPTGNYRNPITIYPDGFSGNVGYGTISYEFKWKAYE</sequence>
<name>A0AA95KSP6_9BACL</name>
<dbReference type="KEGG" id="pwn:QNH46_17255"/>